<reference evidence="3 4" key="1">
    <citation type="journal article" date="2019" name="Sci. Rep.">
        <title>Differences in resource use lead to coexistence of seed-transmitted microbial populations.</title>
        <authorList>
            <person name="Torres-Cortes G."/>
            <person name="Garcia B.J."/>
            <person name="Compant S."/>
            <person name="Rezki S."/>
            <person name="Jones P."/>
            <person name="Preveaux A."/>
            <person name="Briand M."/>
            <person name="Roulet A."/>
            <person name="Bouchez O."/>
            <person name="Jacobson D."/>
            <person name="Barret M."/>
        </authorList>
    </citation>
    <scope>NUCLEOTIDE SEQUENCE [LARGE SCALE GENOMIC DNA]</scope>
    <source>
        <strain evidence="3 4">CFBP13511</strain>
    </source>
</reference>
<dbReference type="EMBL" id="QGAC01000018">
    <property type="protein sequence ID" value="TKJ86705.1"/>
    <property type="molecule type" value="Genomic_DNA"/>
</dbReference>
<organism evidence="3 4">
    <name type="scientific">Erwinia persicina</name>
    <dbReference type="NCBI Taxonomy" id="55211"/>
    <lineage>
        <taxon>Bacteria</taxon>
        <taxon>Pseudomonadati</taxon>
        <taxon>Pseudomonadota</taxon>
        <taxon>Gammaproteobacteria</taxon>
        <taxon>Enterobacterales</taxon>
        <taxon>Erwiniaceae</taxon>
        <taxon>Erwinia</taxon>
    </lineage>
</organism>
<protein>
    <submittedName>
        <fullName evidence="3">Uncharacterized protein</fullName>
    </submittedName>
</protein>
<proteinExistence type="predicted"/>
<feature type="compositionally biased region" description="Polar residues" evidence="1">
    <location>
        <begin position="95"/>
        <end position="108"/>
    </location>
</feature>
<evidence type="ECO:0000256" key="1">
    <source>
        <dbReference type="SAM" id="MobiDB-lite"/>
    </source>
</evidence>
<feature type="region of interest" description="Disordered" evidence="1">
    <location>
        <begin position="89"/>
        <end position="108"/>
    </location>
</feature>
<evidence type="ECO:0000313" key="4">
    <source>
        <dbReference type="Proteomes" id="UP000306393"/>
    </source>
</evidence>
<dbReference type="Proteomes" id="UP000306393">
    <property type="component" value="Unassembled WGS sequence"/>
</dbReference>
<gene>
    <name evidence="3" type="ORF">EpCFBP13511_17845</name>
    <name evidence="2" type="ORF">IFT93_17345</name>
</gene>
<evidence type="ECO:0000313" key="5">
    <source>
        <dbReference type="Proteomes" id="UP000661012"/>
    </source>
</evidence>
<reference evidence="2 5" key="2">
    <citation type="journal article" date="2020" name="FEMS Microbiol. Ecol.">
        <title>Temporal dynamics of bacterial communities during seed development and maturation.</title>
        <authorList>
            <person name="Chesneau G."/>
            <person name="Torres-Cortes G."/>
            <person name="Briand M."/>
            <person name="Darrasse A."/>
            <person name="Preveaux A."/>
            <person name="Marais C."/>
            <person name="Jacques M.A."/>
            <person name="Shade A."/>
            <person name="Barret M."/>
        </authorList>
    </citation>
    <scope>NUCLEOTIDE SEQUENCE [LARGE SCALE GENOMIC DNA]</scope>
    <source>
        <strain evidence="2 5">CFBP13732</strain>
    </source>
</reference>
<evidence type="ECO:0000313" key="2">
    <source>
        <dbReference type="EMBL" id="MBD8108158.1"/>
    </source>
</evidence>
<sequence>MYRNKRELLADIILGEAVLKLLLDGDAITSATLLNALTDMAEGEKDLQRHQACLMAISHACSSKKDRAGVAGRHADAASGELSSIVTAGKRQKQGWRSGQLTSSVKWH</sequence>
<accession>A0A4U3F2C6</accession>
<dbReference type="RefSeq" id="WP_137269734.1">
    <property type="nucleotide sequence ID" value="NZ_CP101614.1"/>
</dbReference>
<name>A0A4U3F2C6_9GAMM</name>
<dbReference type="AlphaFoldDB" id="A0A4U3F2C6"/>
<dbReference type="Proteomes" id="UP000661012">
    <property type="component" value="Unassembled WGS sequence"/>
</dbReference>
<comment type="caution">
    <text evidence="3">The sequence shown here is derived from an EMBL/GenBank/DDBJ whole genome shotgun (WGS) entry which is preliminary data.</text>
</comment>
<dbReference type="EMBL" id="JACYNN010000015">
    <property type="protein sequence ID" value="MBD8108158.1"/>
    <property type="molecule type" value="Genomic_DNA"/>
</dbReference>
<evidence type="ECO:0000313" key="3">
    <source>
        <dbReference type="EMBL" id="TKJ86705.1"/>
    </source>
</evidence>
<dbReference type="OrthoDB" id="6539751at2"/>
<keyword evidence="5" id="KW-1185">Reference proteome</keyword>